<dbReference type="GO" id="GO:0046872">
    <property type="term" value="F:metal ion binding"/>
    <property type="evidence" value="ECO:0007669"/>
    <property type="project" value="UniProtKB-KW"/>
</dbReference>
<comment type="similarity">
    <text evidence="2">Belongs to the sirtuin family. Class I subfamily.</text>
</comment>
<feature type="binding site" evidence="7">
    <location>
        <position position="250"/>
    </location>
    <ligand>
        <name>Zn(2+)</name>
        <dbReference type="ChEBI" id="CHEBI:29105"/>
    </ligand>
</feature>
<dbReference type="Gene3D" id="3.30.1600.10">
    <property type="entry name" value="SIR2/SIRT2 'Small Domain"/>
    <property type="match status" value="1"/>
</dbReference>
<keyword evidence="4 7" id="KW-0479">Metal-binding</keyword>
<feature type="binding site" evidence="7">
    <location>
        <position position="224"/>
    </location>
    <ligand>
        <name>Zn(2+)</name>
        <dbReference type="ChEBI" id="CHEBI:29105"/>
    </ligand>
</feature>
<feature type="binding site" evidence="7">
    <location>
        <position position="221"/>
    </location>
    <ligand>
        <name>Zn(2+)</name>
        <dbReference type="ChEBI" id="CHEBI:29105"/>
    </ligand>
</feature>
<gene>
    <name evidence="10" type="ORF">CMQ_2489</name>
</gene>
<keyword evidence="11" id="KW-1185">Reference proteome</keyword>
<dbReference type="eggNOG" id="KOG2682">
    <property type="taxonomic scope" value="Eukaryota"/>
</dbReference>
<dbReference type="RefSeq" id="XP_014171922.1">
    <property type="nucleotide sequence ID" value="XM_014316447.1"/>
</dbReference>
<name>F0XJ94_GROCL</name>
<evidence type="ECO:0000256" key="1">
    <source>
        <dbReference type="ARBA" id="ARBA00001947"/>
    </source>
</evidence>
<accession>F0XJ94</accession>
<dbReference type="Pfam" id="PF02146">
    <property type="entry name" value="SIR2"/>
    <property type="match status" value="1"/>
</dbReference>
<dbReference type="GO" id="GO:0017136">
    <property type="term" value="F:histone deacetylase activity, NAD-dependent"/>
    <property type="evidence" value="ECO:0007669"/>
    <property type="project" value="TreeGrafter"/>
</dbReference>
<reference evidence="10 11" key="1">
    <citation type="journal article" date="2011" name="Proc. Natl. Acad. Sci. U.S.A.">
        <title>Genome and transcriptome analyses of the mountain pine beetle-fungal symbiont Grosmannia clavigera, a lodgepole pine pathogen.</title>
        <authorList>
            <person name="DiGuistini S."/>
            <person name="Wang Y."/>
            <person name="Liao N.Y."/>
            <person name="Taylor G."/>
            <person name="Tanguay P."/>
            <person name="Feau N."/>
            <person name="Henrissat B."/>
            <person name="Chan S.K."/>
            <person name="Hesse-Orce U."/>
            <person name="Alamouti S.M."/>
            <person name="Tsui C.K.M."/>
            <person name="Docking R.T."/>
            <person name="Levasseur A."/>
            <person name="Haridas S."/>
            <person name="Robertson G."/>
            <person name="Birol I."/>
            <person name="Holt R.A."/>
            <person name="Marra M.A."/>
            <person name="Hamelin R.C."/>
            <person name="Hirst M."/>
            <person name="Jones S.J.M."/>
            <person name="Bohlmann J."/>
            <person name="Breuil C."/>
        </authorList>
    </citation>
    <scope>NUCLEOTIDE SEQUENCE [LARGE SCALE GENOMIC DNA]</scope>
    <source>
        <strain evidence="11">kw1407 / UAMH 11150</strain>
    </source>
</reference>
<feature type="compositionally biased region" description="Basic residues" evidence="8">
    <location>
        <begin position="38"/>
        <end position="48"/>
    </location>
</feature>
<dbReference type="HOGENOM" id="CLU_023643_0_3_1"/>
<proteinExistence type="inferred from homology"/>
<dbReference type="InterPro" id="IPR050134">
    <property type="entry name" value="NAD-dep_sirtuin_deacylases"/>
</dbReference>
<dbReference type="GO" id="GO:0070403">
    <property type="term" value="F:NAD+ binding"/>
    <property type="evidence" value="ECO:0007669"/>
    <property type="project" value="InterPro"/>
</dbReference>
<dbReference type="InterPro" id="IPR003000">
    <property type="entry name" value="Sirtuin"/>
</dbReference>
<protein>
    <submittedName>
        <fullName evidence="10">Sir2 family histone deacetylase</fullName>
    </submittedName>
</protein>
<dbReference type="EMBL" id="GL629782">
    <property type="protein sequence ID" value="EFX02440.1"/>
    <property type="molecule type" value="Genomic_DNA"/>
</dbReference>
<feature type="region of interest" description="Disordered" evidence="8">
    <location>
        <begin position="38"/>
        <end position="82"/>
    </location>
</feature>
<dbReference type="GO" id="GO:0005634">
    <property type="term" value="C:nucleus"/>
    <property type="evidence" value="ECO:0007669"/>
    <property type="project" value="TreeGrafter"/>
</dbReference>
<feature type="active site" description="Proton acceptor" evidence="7">
    <location>
        <position position="213"/>
    </location>
</feature>
<dbReference type="GeneID" id="25975483"/>
<dbReference type="OrthoDB" id="420264at2759"/>
<evidence type="ECO:0000313" key="10">
    <source>
        <dbReference type="EMBL" id="EFX02440.1"/>
    </source>
</evidence>
<dbReference type="STRING" id="655863.F0XJ94"/>
<evidence type="ECO:0000256" key="5">
    <source>
        <dbReference type="ARBA" id="ARBA00022833"/>
    </source>
</evidence>
<dbReference type="AlphaFoldDB" id="F0XJ94"/>
<dbReference type="Proteomes" id="UP000007796">
    <property type="component" value="Unassembled WGS sequence"/>
</dbReference>
<evidence type="ECO:0000313" key="11">
    <source>
        <dbReference type="Proteomes" id="UP000007796"/>
    </source>
</evidence>
<evidence type="ECO:0000259" key="9">
    <source>
        <dbReference type="PROSITE" id="PS50305"/>
    </source>
</evidence>
<evidence type="ECO:0000256" key="4">
    <source>
        <dbReference type="ARBA" id="ARBA00022723"/>
    </source>
</evidence>
<dbReference type="InterPro" id="IPR026591">
    <property type="entry name" value="Sirtuin_cat_small_dom_sf"/>
</dbReference>
<evidence type="ECO:0000256" key="2">
    <source>
        <dbReference type="ARBA" id="ARBA00006924"/>
    </source>
</evidence>
<dbReference type="CDD" id="cd01408">
    <property type="entry name" value="SIRT1"/>
    <property type="match status" value="1"/>
</dbReference>
<organism evidence="11">
    <name type="scientific">Grosmannia clavigera (strain kw1407 / UAMH 11150)</name>
    <name type="common">Blue stain fungus</name>
    <name type="synonym">Graphiocladiella clavigera</name>
    <dbReference type="NCBI Taxonomy" id="655863"/>
    <lineage>
        <taxon>Eukaryota</taxon>
        <taxon>Fungi</taxon>
        <taxon>Dikarya</taxon>
        <taxon>Ascomycota</taxon>
        <taxon>Pezizomycotina</taxon>
        <taxon>Sordariomycetes</taxon>
        <taxon>Sordariomycetidae</taxon>
        <taxon>Ophiostomatales</taxon>
        <taxon>Ophiostomataceae</taxon>
        <taxon>Leptographium</taxon>
    </lineage>
</organism>
<evidence type="ECO:0000256" key="7">
    <source>
        <dbReference type="PROSITE-ProRule" id="PRU00236"/>
    </source>
</evidence>
<dbReference type="PANTHER" id="PTHR11085:SF6">
    <property type="entry name" value="NAD-DEPENDENT PROTEIN DEACETYLASE SIRTUIN-2"/>
    <property type="match status" value="1"/>
</dbReference>
<keyword evidence="6" id="KW-0520">NAD</keyword>
<dbReference type="InParanoid" id="F0XJ94"/>
<dbReference type="InterPro" id="IPR026590">
    <property type="entry name" value="Ssirtuin_cat_dom"/>
</dbReference>
<comment type="cofactor">
    <cofactor evidence="1">
        <name>Zn(2+)</name>
        <dbReference type="ChEBI" id="CHEBI:29105"/>
    </cofactor>
</comment>
<evidence type="ECO:0000256" key="6">
    <source>
        <dbReference type="ARBA" id="ARBA00023027"/>
    </source>
</evidence>
<dbReference type="InterPro" id="IPR029035">
    <property type="entry name" value="DHS-like_NAD/FAD-binding_dom"/>
</dbReference>
<dbReference type="Gene3D" id="3.40.50.1220">
    <property type="entry name" value="TPP-binding domain"/>
    <property type="match status" value="1"/>
</dbReference>
<feature type="compositionally biased region" description="Polar residues" evidence="8">
    <location>
        <begin position="49"/>
        <end position="58"/>
    </location>
</feature>
<dbReference type="SUPFAM" id="SSF52467">
    <property type="entry name" value="DHS-like NAD/FAD-binding domain"/>
    <property type="match status" value="1"/>
</dbReference>
<evidence type="ECO:0000256" key="3">
    <source>
        <dbReference type="ARBA" id="ARBA00022679"/>
    </source>
</evidence>
<dbReference type="FunCoup" id="F0XJ94">
    <property type="interactions" value="404"/>
</dbReference>
<feature type="domain" description="Deacetylase sirtuin-type" evidence="9">
    <location>
        <begin position="83"/>
        <end position="348"/>
    </location>
</feature>
<evidence type="ECO:0000256" key="8">
    <source>
        <dbReference type="SAM" id="MobiDB-lite"/>
    </source>
</evidence>
<feature type="region of interest" description="Disordered" evidence="8">
    <location>
        <begin position="378"/>
        <end position="400"/>
    </location>
</feature>
<keyword evidence="5 7" id="KW-0862">Zinc</keyword>
<dbReference type="PROSITE" id="PS50305">
    <property type="entry name" value="SIRTUIN"/>
    <property type="match status" value="1"/>
</dbReference>
<sequence>MASGLFAPRAFSRYNRLHIADQAPTHARSAPCATTAIGRHRKQRHRQRWTSSDLTPSAPSRRRAANKMGQEASSQIDESVPPVTLSERSIEAVARYIRDGRARKIVALTGAGISTAAGIPDFRSPGTGLYANLKRLNLPYAEAVFSIDYFRQNPRPFYVLAKELYPGQFHPTVSHAFLALLACKGLLNMLFTQNIDCLERAAGVPADRIVEAHGSFATQRCIDCGTAFDDAAMRDHVREARVPRCGQPGCGGLVKPDIVFFGESLPSRFHELTHETPSSDGTDLLLVLGTSLTVYPFAGLPSLAPDGVPRVLFNREQVGDLGERPDDVLALGSCDDGVRRLAAALGWQDELNLFWRQLVGDIEADRQLRQDVLLVPPPNETEKETKQAGQTSASVRPAAADEVDEIADEIAAILRLDANTDKSVAGA</sequence>
<dbReference type="PANTHER" id="PTHR11085">
    <property type="entry name" value="NAD-DEPENDENT PROTEIN DEACYLASE SIRTUIN-5, MITOCHONDRIAL-RELATED"/>
    <property type="match status" value="1"/>
</dbReference>
<feature type="binding site" evidence="7">
    <location>
        <position position="245"/>
    </location>
    <ligand>
        <name>Zn(2+)</name>
        <dbReference type="ChEBI" id="CHEBI:29105"/>
    </ligand>
</feature>
<keyword evidence="3" id="KW-0808">Transferase</keyword>